<comment type="caution">
    <text evidence="2">The sequence shown here is derived from an EMBL/GenBank/DDBJ whole genome shotgun (WGS) entry which is preliminary data.</text>
</comment>
<organism evidence="2 3">
    <name type="scientific">Thalictrum thalictroides</name>
    <name type="common">Rue-anemone</name>
    <name type="synonym">Anemone thalictroides</name>
    <dbReference type="NCBI Taxonomy" id="46969"/>
    <lineage>
        <taxon>Eukaryota</taxon>
        <taxon>Viridiplantae</taxon>
        <taxon>Streptophyta</taxon>
        <taxon>Embryophyta</taxon>
        <taxon>Tracheophyta</taxon>
        <taxon>Spermatophyta</taxon>
        <taxon>Magnoliopsida</taxon>
        <taxon>Ranunculales</taxon>
        <taxon>Ranunculaceae</taxon>
        <taxon>Thalictroideae</taxon>
        <taxon>Thalictrum</taxon>
    </lineage>
</organism>
<evidence type="ECO:0000256" key="1">
    <source>
        <dbReference type="SAM" id="MobiDB-lite"/>
    </source>
</evidence>
<dbReference type="Proteomes" id="UP000554482">
    <property type="component" value="Unassembled WGS sequence"/>
</dbReference>
<dbReference type="OrthoDB" id="2006318at2759"/>
<reference evidence="2 3" key="1">
    <citation type="submission" date="2020-06" db="EMBL/GenBank/DDBJ databases">
        <title>Transcriptomic and genomic resources for Thalictrum thalictroides and T. hernandezii: Facilitating candidate gene discovery in an emerging model plant lineage.</title>
        <authorList>
            <person name="Arias T."/>
            <person name="Riano-Pachon D.M."/>
            <person name="Di Stilio V.S."/>
        </authorList>
    </citation>
    <scope>NUCLEOTIDE SEQUENCE [LARGE SCALE GENOMIC DNA]</scope>
    <source>
        <strain evidence="3">cv. WT478/WT964</strain>
        <tissue evidence="2">Leaves</tissue>
    </source>
</reference>
<protein>
    <submittedName>
        <fullName evidence="2">Uncharacterized protein</fullName>
    </submittedName>
</protein>
<dbReference type="EMBL" id="JABWDY010025100">
    <property type="protein sequence ID" value="KAF5189728.1"/>
    <property type="molecule type" value="Genomic_DNA"/>
</dbReference>
<feature type="region of interest" description="Disordered" evidence="1">
    <location>
        <begin position="36"/>
        <end position="67"/>
    </location>
</feature>
<name>A0A7J6VYR7_THATH</name>
<feature type="compositionally biased region" description="Basic and acidic residues" evidence="1">
    <location>
        <begin position="44"/>
        <end position="59"/>
    </location>
</feature>
<feature type="region of interest" description="Disordered" evidence="1">
    <location>
        <begin position="142"/>
        <end position="258"/>
    </location>
</feature>
<proteinExistence type="predicted"/>
<dbReference type="AlphaFoldDB" id="A0A7J6VYR7"/>
<accession>A0A7J6VYR7</accession>
<keyword evidence="3" id="KW-1185">Reference proteome</keyword>
<feature type="compositionally biased region" description="Basic and acidic residues" evidence="1">
    <location>
        <begin position="152"/>
        <end position="163"/>
    </location>
</feature>
<gene>
    <name evidence="2" type="ORF">FRX31_020684</name>
</gene>
<feature type="compositionally biased region" description="Basic residues" evidence="1">
    <location>
        <begin position="239"/>
        <end position="257"/>
    </location>
</feature>
<evidence type="ECO:0000313" key="3">
    <source>
        <dbReference type="Proteomes" id="UP000554482"/>
    </source>
</evidence>
<evidence type="ECO:0000313" key="2">
    <source>
        <dbReference type="EMBL" id="KAF5189728.1"/>
    </source>
</evidence>
<sequence>MMTTRVARIEDTLTEMMEMMSRLAVALQQPIQTVVDNSSVDGSKGVDDPIPTHRSEKNSDYNQHSLHPRSLPIVLEDDSEVRQNRIHAWLHERDDELEEKFDIQGARDQQVRADLRRPAQVANSGYLRGQRIDPGRVLPLIVGRQQQQPQDRVLRGPRQDFRRRNQQQQRHRGADFSPIRRRGRNNWQNQQQQRHGRIPRTDSRSPTPPRRFRQAHRQAAPDFYPPDPSESNSSTSPPRRNHHNHHAPRNQRCRNHGNNKDLAFKDIYDLSNAIKYALKAEDLHKTITPATSTPGDSSSKPIATSSSMTCYHCKEVGHRAS</sequence>